<organism evidence="1 2">
    <name type="scientific">Caenorhabditis auriculariae</name>
    <dbReference type="NCBI Taxonomy" id="2777116"/>
    <lineage>
        <taxon>Eukaryota</taxon>
        <taxon>Metazoa</taxon>
        <taxon>Ecdysozoa</taxon>
        <taxon>Nematoda</taxon>
        <taxon>Chromadorea</taxon>
        <taxon>Rhabditida</taxon>
        <taxon>Rhabditina</taxon>
        <taxon>Rhabditomorpha</taxon>
        <taxon>Rhabditoidea</taxon>
        <taxon>Rhabditidae</taxon>
        <taxon>Peloderinae</taxon>
        <taxon>Caenorhabditis</taxon>
    </lineage>
</organism>
<accession>A0A8S1GZS6</accession>
<protein>
    <submittedName>
        <fullName evidence="1">Uncharacterized protein</fullName>
    </submittedName>
</protein>
<dbReference type="EMBL" id="CAJGYM010000009">
    <property type="protein sequence ID" value="CAD6189039.1"/>
    <property type="molecule type" value="Genomic_DNA"/>
</dbReference>
<dbReference type="AlphaFoldDB" id="A0A8S1GZS6"/>
<dbReference type="Proteomes" id="UP000835052">
    <property type="component" value="Unassembled WGS sequence"/>
</dbReference>
<comment type="caution">
    <text evidence="1">The sequence shown here is derived from an EMBL/GenBank/DDBJ whole genome shotgun (WGS) entry which is preliminary data.</text>
</comment>
<evidence type="ECO:0000313" key="2">
    <source>
        <dbReference type="Proteomes" id="UP000835052"/>
    </source>
</evidence>
<reference evidence="1" key="1">
    <citation type="submission" date="2020-10" db="EMBL/GenBank/DDBJ databases">
        <authorList>
            <person name="Kikuchi T."/>
        </authorList>
    </citation>
    <scope>NUCLEOTIDE SEQUENCE</scope>
    <source>
        <strain evidence="1">NKZ352</strain>
    </source>
</reference>
<evidence type="ECO:0000313" key="1">
    <source>
        <dbReference type="EMBL" id="CAD6189039.1"/>
    </source>
</evidence>
<name>A0A8S1GZS6_9PELO</name>
<gene>
    <name evidence="1" type="ORF">CAUJ_LOCUS4958</name>
</gene>
<sequence>MFSLRLCCGSNSHFLEGCIIETRRCLNYAIGPSLRRLLKFRRSHLVFFGLRHRLKLRHLHMVISWWATSSEASPRLGLKNGVEREDVACPLTCEATVIRSAQGGGAWAALLSVHSPLVVATFFCCYPPPQRPAST</sequence>
<proteinExistence type="predicted"/>
<keyword evidence="2" id="KW-1185">Reference proteome</keyword>